<dbReference type="InParanoid" id="A0A2J7Q9H8"/>
<dbReference type="InterPro" id="IPR013763">
    <property type="entry name" value="Cyclin-like_dom"/>
</dbReference>
<evidence type="ECO:0000259" key="6">
    <source>
        <dbReference type="SMART" id="SM00385"/>
    </source>
</evidence>
<dbReference type="InterPro" id="IPR036915">
    <property type="entry name" value="Cyclin-like_sf"/>
</dbReference>
<dbReference type="Pfam" id="PF00134">
    <property type="entry name" value="Cyclin_N"/>
    <property type="match status" value="1"/>
</dbReference>
<dbReference type="FunCoup" id="A0A2J7Q9H8">
    <property type="interactions" value="115"/>
</dbReference>
<feature type="domain" description="Cyclin-like" evidence="6">
    <location>
        <begin position="163"/>
        <end position="248"/>
    </location>
</feature>
<dbReference type="Pfam" id="PF02984">
    <property type="entry name" value="Cyclin_C"/>
    <property type="match status" value="1"/>
</dbReference>
<name>A0A2J7Q9H8_9NEOP</name>
<dbReference type="STRING" id="105785.A0A2J7Q9H8"/>
<proteinExistence type="inferred from homology"/>
<dbReference type="FunFam" id="1.10.472.10:FF:000001">
    <property type="entry name" value="G2/mitotic-specific cyclin"/>
    <property type="match status" value="1"/>
</dbReference>
<keyword evidence="9" id="KW-1185">Reference proteome</keyword>
<feature type="compositionally biased region" description="Low complexity" evidence="5">
    <location>
        <begin position="425"/>
        <end position="441"/>
    </location>
</feature>
<dbReference type="CDD" id="cd20519">
    <property type="entry name" value="CYCLIN_CCNE_rpt1"/>
    <property type="match status" value="1"/>
</dbReference>
<dbReference type="SMART" id="SM00385">
    <property type="entry name" value="CYCLIN"/>
    <property type="match status" value="1"/>
</dbReference>
<feature type="region of interest" description="Disordered" evidence="5">
    <location>
        <begin position="421"/>
        <end position="464"/>
    </location>
</feature>
<evidence type="ECO:0000259" key="7">
    <source>
        <dbReference type="SMART" id="SM01332"/>
    </source>
</evidence>
<evidence type="ECO:0000313" key="8">
    <source>
        <dbReference type="EMBL" id="PNF25235.1"/>
    </source>
</evidence>
<dbReference type="GO" id="GO:0005634">
    <property type="term" value="C:nucleus"/>
    <property type="evidence" value="ECO:0007669"/>
    <property type="project" value="UniProtKB-ARBA"/>
</dbReference>
<dbReference type="OrthoDB" id="5590282at2759"/>
<gene>
    <name evidence="8" type="ORF">B7P43_G13893</name>
</gene>
<evidence type="ECO:0000256" key="4">
    <source>
        <dbReference type="RuleBase" id="RU000383"/>
    </source>
</evidence>
<dbReference type="SUPFAM" id="SSF47954">
    <property type="entry name" value="Cyclin-like"/>
    <property type="match status" value="2"/>
</dbReference>
<dbReference type="InterPro" id="IPR039361">
    <property type="entry name" value="Cyclin"/>
</dbReference>
<evidence type="ECO:0000313" key="9">
    <source>
        <dbReference type="Proteomes" id="UP000235965"/>
    </source>
</evidence>
<dbReference type="InterPro" id="IPR004367">
    <property type="entry name" value="Cyclin_C-dom"/>
</dbReference>
<dbReference type="GO" id="GO:0000278">
    <property type="term" value="P:mitotic cell cycle"/>
    <property type="evidence" value="ECO:0007669"/>
    <property type="project" value="UniProtKB-ARBA"/>
</dbReference>
<keyword evidence="1" id="KW-0132">Cell division</keyword>
<feature type="domain" description="Cyclin C-terminal" evidence="7">
    <location>
        <begin position="257"/>
        <end position="399"/>
    </location>
</feature>
<dbReference type="Proteomes" id="UP000235965">
    <property type="component" value="Unassembled WGS sequence"/>
</dbReference>
<dbReference type="InterPro" id="IPR048258">
    <property type="entry name" value="Cyclins_cyclin-box"/>
</dbReference>
<comment type="caution">
    <text evidence="8">The sequence shown here is derived from an EMBL/GenBank/DDBJ whole genome shotgun (WGS) entry which is preliminary data.</text>
</comment>
<reference evidence="8 9" key="1">
    <citation type="submission" date="2017-12" db="EMBL/GenBank/DDBJ databases">
        <title>Hemimetabolous genomes reveal molecular basis of termite eusociality.</title>
        <authorList>
            <person name="Harrison M.C."/>
            <person name="Jongepier E."/>
            <person name="Robertson H.M."/>
            <person name="Arning N."/>
            <person name="Bitard-Feildel T."/>
            <person name="Chao H."/>
            <person name="Childers C.P."/>
            <person name="Dinh H."/>
            <person name="Doddapaneni H."/>
            <person name="Dugan S."/>
            <person name="Gowin J."/>
            <person name="Greiner C."/>
            <person name="Han Y."/>
            <person name="Hu H."/>
            <person name="Hughes D.S.T."/>
            <person name="Huylmans A.-K."/>
            <person name="Kemena C."/>
            <person name="Kremer L.P.M."/>
            <person name="Lee S.L."/>
            <person name="Lopez-Ezquerra A."/>
            <person name="Mallet L."/>
            <person name="Monroy-Kuhn J.M."/>
            <person name="Moser A."/>
            <person name="Murali S.C."/>
            <person name="Muzny D.M."/>
            <person name="Otani S."/>
            <person name="Piulachs M.-D."/>
            <person name="Poelchau M."/>
            <person name="Qu J."/>
            <person name="Schaub F."/>
            <person name="Wada-Katsumata A."/>
            <person name="Worley K.C."/>
            <person name="Xie Q."/>
            <person name="Ylla G."/>
            <person name="Poulsen M."/>
            <person name="Gibbs R.A."/>
            <person name="Schal C."/>
            <person name="Richards S."/>
            <person name="Belles X."/>
            <person name="Korb J."/>
            <person name="Bornberg-Bauer E."/>
        </authorList>
    </citation>
    <scope>NUCLEOTIDE SEQUENCE [LARGE SCALE GENOMIC DNA]</scope>
    <source>
        <tissue evidence="8">Whole body</tissue>
    </source>
</reference>
<keyword evidence="2 4" id="KW-0195">Cyclin</keyword>
<dbReference type="Gene3D" id="1.10.472.10">
    <property type="entry name" value="Cyclin-like"/>
    <property type="match status" value="2"/>
</dbReference>
<evidence type="ECO:0000256" key="1">
    <source>
        <dbReference type="ARBA" id="ARBA00022618"/>
    </source>
</evidence>
<accession>A0A2J7Q9H8</accession>
<comment type="similarity">
    <text evidence="4">Belongs to the cyclin family.</text>
</comment>
<sequence length="464" mass="52260">MHRESDRQPARLSLKRKRTVSDNADTENNPSAQESGAQQSANQSWILANEVVPETDTCSSGPLSDSIFSSELESDIDCPREHTTPMSVPSSWSHYYFRFREMVCPLTPFSDRLSPLPTLKWANAQEVWEIMCHKDEIFSQERDENLFSKHPGLQPRMRAILLDWLIEVCEVYKMHRETYHLTMDFIDRYLSHKRDIPKQHLQLIGITCLFIAAKVEEIYPPKIAEFAFVTDGACSENEILDMELVILKTLNWNLSPVTVNCWLSMYMQLCCDGRKRARRAECLGQPDPSFIFPQYSGLAFVQTAQLVDLCMLDEGSLKFAYSILAATALYHMFSRELSLFVSGLQWRDIANCVKWMAAFVYVIREEGQTQVTAAVRQGTATSDANTGSGLLKSMPHVVVDDSHNIQTHTVDLQMLDKAKTRESQIASIEESPSAAAAAPGLLTPPPSSRKSISDHKVTLAGSLS</sequence>
<dbReference type="EMBL" id="NEVH01016358">
    <property type="protein sequence ID" value="PNF25235.1"/>
    <property type="molecule type" value="Genomic_DNA"/>
</dbReference>
<dbReference type="SMART" id="SM01332">
    <property type="entry name" value="Cyclin_C"/>
    <property type="match status" value="1"/>
</dbReference>
<dbReference type="AlphaFoldDB" id="A0A2J7Q9H8"/>
<dbReference type="InterPro" id="IPR006671">
    <property type="entry name" value="Cyclin_N"/>
</dbReference>
<evidence type="ECO:0000256" key="3">
    <source>
        <dbReference type="ARBA" id="ARBA00023306"/>
    </source>
</evidence>
<dbReference type="PANTHER" id="PTHR10177">
    <property type="entry name" value="CYCLINS"/>
    <property type="match status" value="1"/>
</dbReference>
<keyword evidence="3" id="KW-0131">Cell cycle</keyword>
<feature type="region of interest" description="Disordered" evidence="5">
    <location>
        <begin position="1"/>
        <end position="42"/>
    </location>
</feature>
<dbReference type="GO" id="GO:0051301">
    <property type="term" value="P:cell division"/>
    <property type="evidence" value="ECO:0007669"/>
    <property type="project" value="UniProtKB-KW"/>
</dbReference>
<protein>
    <submittedName>
        <fullName evidence="8">Uncharacterized protein</fullName>
    </submittedName>
</protein>
<organism evidence="8 9">
    <name type="scientific">Cryptotermes secundus</name>
    <dbReference type="NCBI Taxonomy" id="105785"/>
    <lineage>
        <taxon>Eukaryota</taxon>
        <taxon>Metazoa</taxon>
        <taxon>Ecdysozoa</taxon>
        <taxon>Arthropoda</taxon>
        <taxon>Hexapoda</taxon>
        <taxon>Insecta</taxon>
        <taxon>Pterygota</taxon>
        <taxon>Neoptera</taxon>
        <taxon>Polyneoptera</taxon>
        <taxon>Dictyoptera</taxon>
        <taxon>Blattodea</taxon>
        <taxon>Blattoidea</taxon>
        <taxon>Termitoidae</taxon>
        <taxon>Kalotermitidae</taxon>
        <taxon>Cryptotermitinae</taxon>
        <taxon>Cryptotermes</taxon>
    </lineage>
</organism>
<evidence type="ECO:0000256" key="5">
    <source>
        <dbReference type="SAM" id="MobiDB-lite"/>
    </source>
</evidence>
<evidence type="ECO:0000256" key="2">
    <source>
        <dbReference type="ARBA" id="ARBA00023127"/>
    </source>
</evidence>
<dbReference type="PROSITE" id="PS00292">
    <property type="entry name" value="CYCLINS"/>
    <property type="match status" value="1"/>
</dbReference>
<feature type="compositionally biased region" description="Polar residues" evidence="5">
    <location>
        <begin position="21"/>
        <end position="42"/>
    </location>
</feature>
<dbReference type="CDD" id="cd20520">
    <property type="entry name" value="CYCLIN_CCNE_rpt2"/>
    <property type="match status" value="1"/>
</dbReference>